<proteinExistence type="inferred from homology"/>
<dbReference type="EMBL" id="JACEIK010000103">
    <property type="protein sequence ID" value="MCD7449648.1"/>
    <property type="molecule type" value="Genomic_DNA"/>
</dbReference>
<dbReference type="Gene3D" id="3.30.559.10">
    <property type="entry name" value="Chloramphenicol acetyltransferase-like domain"/>
    <property type="match status" value="2"/>
</dbReference>
<dbReference type="InterPro" id="IPR023213">
    <property type="entry name" value="CAT-like_dom_sf"/>
</dbReference>
<name>A0ABS8RSJ0_DATST</name>
<comment type="similarity">
    <text evidence="1">Belongs to the plant acyltransferase family.</text>
</comment>
<protein>
    <submittedName>
        <fullName evidence="4">Uncharacterized protein</fullName>
    </submittedName>
</protein>
<dbReference type="PANTHER" id="PTHR31623:SF122">
    <property type="entry name" value="HXXXD-TYPE ACYL-TRANSFERASE FAMILY PROTEIN"/>
    <property type="match status" value="1"/>
</dbReference>
<evidence type="ECO:0000256" key="2">
    <source>
        <dbReference type="ARBA" id="ARBA00022679"/>
    </source>
</evidence>
<sequence>MTNCIQVNIFNCGGLVVGIQICHVLTDAFTLATFVNDWAQNSQTGTTKGYLPSFGHLPSLFPTRVPSGPQFSPTSDGEAKIVKGAKLKNNSNATVWKPTRAVVIKWKVLVGISSAKHGHSRDSSLCFSFGLRGKSNIPSSGHALGNFVMFGIASLEANQSTEELNDFIKLVGNTIRDTWALVDISSMYVNN</sequence>
<evidence type="ECO:0000313" key="4">
    <source>
        <dbReference type="EMBL" id="MCD7449648.1"/>
    </source>
</evidence>
<accession>A0ABS8RSJ0</accession>
<evidence type="ECO:0000256" key="1">
    <source>
        <dbReference type="ARBA" id="ARBA00009861"/>
    </source>
</evidence>
<reference evidence="4 5" key="1">
    <citation type="journal article" date="2021" name="BMC Genomics">
        <title>Datura genome reveals duplications of psychoactive alkaloid biosynthetic genes and high mutation rate following tissue culture.</title>
        <authorList>
            <person name="Rajewski A."/>
            <person name="Carter-House D."/>
            <person name="Stajich J."/>
            <person name="Litt A."/>
        </authorList>
    </citation>
    <scope>NUCLEOTIDE SEQUENCE [LARGE SCALE GENOMIC DNA]</scope>
    <source>
        <strain evidence="4">AR-01</strain>
    </source>
</reference>
<keyword evidence="3" id="KW-0012">Acyltransferase</keyword>
<keyword evidence="2" id="KW-0808">Transferase</keyword>
<dbReference type="Proteomes" id="UP000823775">
    <property type="component" value="Unassembled WGS sequence"/>
</dbReference>
<dbReference type="Pfam" id="PF02458">
    <property type="entry name" value="Transferase"/>
    <property type="match status" value="1"/>
</dbReference>
<dbReference type="PANTHER" id="PTHR31623">
    <property type="entry name" value="F21J9.9"/>
    <property type="match status" value="1"/>
</dbReference>
<gene>
    <name evidence="4" type="ORF">HAX54_000878</name>
</gene>
<evidence type="ECO:0000313" key="5">
    <source>
        <dbReference type="Proteomes" id="UP000823775"/>
    </source>
</evidence>
<comment type="caution">
    <text evidence="4">The sequence shown here is derived from an EMBL/GenBank/DDBJ whole genome shotgun (WGS) entry which is preliminary data.</text>
</comment>
<keyword evidence="5" id="KW-1185">Reference proteome</keyword>
<evidence type="ECO:0000256" key="3">
    <source>
        <dbReference type="ARBA" id="ARBA00023315"/>
    </source>
</evidence>
<organism evidence="4 5">
    <name type="scientific">Datura stramonium</name>
    <name type="common">Jimsonweed</name>
    <name type="synonym">Common thornapple</name>
    <dbReference type="NCBI Taxonomy" id="4076"/>
    <lineage>
        <taxon>Eukaryota</taxon>
        <taxon>Viridiplantae</taxon>
        <taxon>Streptophyta</taxon>
        <taxon>Embryophyta</taxon>
        <taxon>Tracheophyta</taxon>
        <taxon>Spermatophyta</taxon>
        <taxon>Magnoliopsida</taxon>
        <taxon>eudicotyledons</taxon>
        <taxon>Gunneridae</taxon>
        <taxon>Pentapetalae</taxon>
        <taxon>asterids</taxon>
        <taxon>lamiids</taxon>
        <taxon>Solanales</taxon>
        <taxon>Solanaceae</taxon>
        <taxon>Solanoideae</taxon>
        <taxon>Datureae</taxon>
        <taxon>Datura</taxon>
    </lineage>
</organism>